<sequence length="124" mass="13427">MIGQNFDIDAQLVVSANDTNFVLVAQDHYIIVNFPDFKALENMKKLAPTGNGNSGNSNGNNIREKISSGGPLKKLQQVNDQVRELGLVVDVRVNNKSYIELGSSKSAKIKAAALFGIVGSFFSR</sequence>
<accession>A0ABW0E6T8</accession>
<keyword evidence="3" id="KW-1185">Reference proteome</keyword>
<feature type="region of interest" description="Disordered" evidence="1">
    <location>
        <begin position="48"/>
        <end position="67"/>
    </location>
</feature>
<evidence type="ECO:0000313" key="3">
    <source>
        <dbReference type="Proteomes" id="UP001596161"/>
    </source>
</evidence>
<protein>
    <submittedName>
        <fullName evidence="2">Uncharacterized protein</fullName>
    </submittedName>
</protein>
<comment type="caution">
    <text evidence="2">The sequence shown here is derived from an EMBL/GenBank/DDBJ whole genome shotgun (WGS) entry which is preliminary data.</text>
</comment>
<proteinExistence type="predicted"/>
<evidence type="ECO:0000313" key="2">
    <source>
        <dbReference type="EMBL" id="MFC5270009.1"/>
    </source>
</evidence>
<organism evidence="2 3">
    <name type="scientific">Adhaeribacter terreus</name>
    <dbReference type="NCBI Taxonomy" id="529703"/>
    <lineage>
        <taxon>Bacteria</taxon>
        <taxon>Pseudomonadati</taxon>
        <taxon>Bacteroidota</taxon>
        <taxon>Cytophagia</taxon>
        <taxon>Cytophagales</taxon>
        <taxon>Hymenobacteraceae</taxon>
        <taxon>Adhaeribacter</taxon>
    </lineage>
</organism>
<reference evidence="3" key="1">
    <citation type="journal article" date="2019" name="Int. J. Syst. Evol. Microbiol.">
        <title>The Global Catalogue of Microorganisms (GCM) 10K type strain sequencing project: providing services to taxonomists for standard genome sequencing and annotation.</title>
        <authorList>
            <consortium name="The Broad Institute Genomics Platform"/>
            <consortium name="The Broad Institute Genome Sequencing Center for Infectious Disease"/>
            <person name="Wu L."/>
            <person name="Ma J."/>
        </authorList>
    </citation>
    <scope>NUCLEOTIDE SEQUENCE [LARGE SCALE GENOMIC DNA]</scope>
    <source>
        <strain evidence="3">KACC 12602</strain>
    </source>
</reference>
<gene>
    <name evidence="2" type="ORF">ACFPIB_05270</name>
</gene>
<feature type="compositionally biased region" description="Low complexity" evidence="1">
    <location>
        <begin position="50"/>
        <end position="61"/>
    </location>
</feature>
<dbReference type="EMBL" id="JBHSKT010000002">
    <property type="protein sequence ID" value="MFC5270009.1"/>
    <property type="molecule type" value="Genomic_DNA"/>
</dbReference>
<name>A0ABW0E6T8_9BACT</name>
<dbReference type="Proteomes" id="UP001596161">
    <property type="component" value="Unassembled WGS sequence"/>
</dbReference>
<evidence type="ECO:0000256" key="1">
    <source>
        <dbReference type="SAM" id="MobiDB-lite"/>
    </source>
</evidence>
<dbReference type="RefSeq" id="WP_378016382.1">
    <property type="nucleotide sequence ID" value="NZ_JBHSKT010000002.1"/>
</dbReference>